<organism evidence="1 2">
    <name type="scientific">Pleurodeles waltl</name>
    <name type="common">Iberian ribbed newt</name>
    <dbReference type="NCBI Taxonomy" id="8319"/>
    <lineage>
        <taxon>Eukaryota</taxon>
        <taxon>Metazoa</taxon>
        <taxon>Chordata</taxon>
        <taxon>Craniata</taxon>
        <taxon>Vertebrata</taxon>
        <taxon>Euteleostomi</taxon>
        <taxon>Amphibia</taxon>
        <taxon>Batrachia</taxon>
        <taxon>Caudata</taxon>
        <taxon>Salamandroidea</taxon>
        <taxon>Salamandridae</taxon>
        <taxon>Pleurodelinae</taxon>
        <taxon>Pleurodeles</taxon>
    </lineage>
</organism>
<accession>A0AAV7QDR2</accession>
<gene>
    <name evidence="1" type="ORF">NDU88_002795</name>
</gene>
<reference evidence="1" key="1">
    <citation type="journal article" date="2022" name="bioRxiv">
        <title>Sequencing and chromosome-scale assembly of the giantPleurodeles waltlgenome.</title>
        <authorList>
            <person name="Brown T."/>
            <person name="Elewa A."/>
            <person name="Iarovenko S."/>
            <person name="Subramanian E."/>
            <person name="Araus A.J."/>
            <person name="Petzold A."/>
            <person name="Susuki M."/>
            <person name="Suzuki K.-i.T."/>
            <person name="Hayashi T."/>
            <person name="Toyoda A."/>
            <person name="Oliveira C."/>
            <person name="Osipova E."/>
            <person name="Leigh N.D."/>
            <person name="Simon A."/>
            <person name="Yun M.H."/>
        </authorList>
    </citation>
    <scope>NUCLEOTIDE SEQUENCE</scope>
    <source>
        <strain evidence="1">20211129_DDA</strain>
        <tissue evidence="1">Liver</tissue>
    </source>
</reference>
<evidence type="ECO:0000313" key="1">
    <source>
        <dbReference type="EMBL" id="KAJ1136378.1"/>
    </source>
</evidence>
<keyword evidence="2" id="KW-1185">Reference proteome</keyword>
<dbReference type="Proteomes" id="UP001066276">
    <property type="component" value="Chromosome 6"/>
</dbReference>
<comment type="caution">
    <text evidence="1">The sequence shown here is derived from an EMBL/GenBank/DDBJ whole genome shotgun (WGS) entry which is preliminary data.</text>
</comment>
<dbReference type="EMBL" id="JANPWB010000010">
    <property type="protein sequence ID" value="KAJ1136378.1"/>
    <property type="molecule type" value="Genomic_DNA"/>
</dbReference>
<sequence>MERHGSTHRQQDAAEAPLMRSFKEELVRDLKEDFSYLKEELRSEIQAIKHELKEAGGSVDTLEGQQYVHKEEKGFFFKELLTFKELVENLQSLLEDGKTAPKDKTLELKERPCKQKGTILRRTPGVFHQTLPTLHEGAIVLDRPIACLFVIPE</sequence>
<dbReference type="AlphaFoldDB" id="A0AAV7QDR2"/>
<protein>
    <submittedName>
        <fullName evidence="1">Uncharacterized protein</fullName>
    </submittedName>
</protein>
<proteinExistence type="predicted"/>
<evidence type="ECO:0000313" key="2">
    <source>
        <dbReference type="Proteomes" id="UP001066276"/>
    </source>
</evidence>
<name>A0AAV7QDR2_PLEWA</name>